<name>A0ABP6SRV6_9ACTN</name>
<comment type="caution">
    <text evidence="3">The sequence shown here is derived from an EMBL/GenBank/DDBJ whole genome shotgun (WGS) entry which is preliminary data.</text>
</comment>
<evidence type="ECO:0000256" key="1">
    <source>
        <dbReference type="ARBA" id="ARBA00006484"/>
    </source>
</evidence>
<dbReference type="InterPro" id="IPR036291">
    <property type="entry name" value="NAD(P)-bd_dom_sf"/>
</dbReference>
<dbReference type="CDD" id="cd05233">
    <property type="entry name" value="SDR_c"/>
    <property type="match status" value="1"/>
</dbReference>
<dbReference type="Proteomes" id="UP001501676">
    <property type="component" value="Unassembled WGS sequence"/>
</dbReference>
<dbReference type="NCBIfam" id="NF005559">
    <property type="entry name" value="PRK07231.1"/>
    <property type="match status" value="1"/>
</dbReference>
<dbReference type="RefSeq" id="WP_345726477.1">
    <property type="nucleotide sequence ID" value="NZ_BAAAYN010000004.1"/>
</dbReference>
<protein>
    <submittedName>
        <fullName evidence="3">SDR family NAD(P)-dependent oxidoreductase</fullName>
    </submittedName>
</protein>
<dbReference type="InterPro" id="IPR002347">
    <property type="entry name" value="SDR_fam"/>
</dbReference>
<keyword evidence="4" id="KW-1185">Reference proteome</keyword>
<organism evidence="3 4">
    <name type="scientific">Cryptosporangium minutisporangium</name>
    <dbReference type="NCBI Taxonomy" id="113569"/>
    <lineage>
        <taxon>Bacteria</taxon>
        <taxon>Bacillati</taxon>
        <taxon>Actinomycetota</taxon>
        <taxon>Actinomycetes</taxon>
        <taxon>Cryptosporangiales</taxon>
        <taxon>Cryptosporangiaceae</taxon>
        <taxon>Cryptosporangium</taxon>
    </lineage>
</organism>
<dbReference type="PRINTS" id="PR00081">
    <property type="entry name" value="GDHRDH"/>
</dbReference>
<gene>
    <name evidence="3" type="ORF">GCM10020369_07110</name>
</gene>
<dbReference type="PROSITE" id="PS00061">
    <property type="entry name" value="ADH_SHORT"/>
    <property type="match status" value="1"/>
</dbReference>
<comment type="similarity">
    <text evidence="1">Belongs to the short-chain dehydrogenases/reductases (SDR) family.</text>
</comment>
<sequence length="258" mass="26244">MSDRLTGKVAVVTGAASGIGRAVTERFVAEGARVVAGDINEAGLAALAEEVGSVVVQRCDVTVEDDVAALVALAGTRFGRLDVVVANAGGGTFSEVADHDYGEWRRVVELCLNGVFLTVKHGGQVLRDGGAGGSILTVASLNAIQPGRGMSAYCAAKAGVVALTEVAALELGPANVRVNAIAPGLVRTPLTEGLWPDSGILHGYLENTPLGRAAAPSEVASLAVFLASDEASFISGGLHTIDGGAHTRRYPDMITQTG</sequence>
<evidence type="ECO:0000256" key="2">
    <source>
        <dbReference type="ARBA" id="ARBA00023002"/>
    </source>
</evidence>
<dbReference type="Gene3D" id="3.40.50.720">
    <property type="entry name" value="NAD(P)-binding Rossmann-like Domain"/>
    <property type="match status" value="1"/>
</dbReference>
<keyword evidence="2" id="KW-0560">Oxidoreductase</keyword>
<dbReference type="EMBL" id="BAAAYN010000004">
    <property type="protein sequence ID" value="GAA3382987.1"/>
    <property type="molecule type" value="Genomic_DNA"/>
</dbReference>
<proteinExistence type="inferred from homology"/>
<dbReference type="InterPro" id="IPR020904">
    <property type="entry name" value="Sc_DH/Rdtase_CS"/>
</dbReference>
<dbReference type="Pfam" id="PF13561">
    <property type="entry name" value="adh_short_C2"/>
    <property type="match status" value="1"/>
</dbReference>
<accession>A0ABP6SRV6</accession>
<dbReference type="PANTHER" id="PTHR24321:SF8">
    <property type="entry name" value="ESTRADIOL 17-BETA-DEHYDROGENASE 8-RELATED"/>
    <property type="match status" value="1"/>
</dbReference>
<dbReference type="PRINTS" id="PR00080">
    <property type="entry name" value="SDRFAMILY"/>
</dbReference>
<reference evidence="4" key="1">
    <citation type="journal article" date="2019" name="Int. J. Syst. Evol. Microbiol.">
        <title>The Global Catalogue of Microorganisms (GCM) 10K type strain sequencing project: providing services to taxonomists for standard genome sequencing and annotation.</title>
        <authorList>
            <consortium name="The Broad Institute Genomics Platform"/>
            <consortium name="The Broad Institute Genome Sequencing Center for Infectious Disease"/>
            <person name="Wu L."/>
            <person name="Ma J."/>
        </authorList>
    </citation>
    <scope>NUCLEOTIDE SEQUENCE [LARGE SCALE GENOMIC DNA]</scope>
    <source>
        <strain evidence="4">JCM 9458</strain>
    </source>
</reference>
<evidence type="ECO:0000313" key="3">
    <source>
        <dbReference type="EMBL" id="GAA3382987.1"/>
    </source>
</evidence>
<dbReference type="SUPFAM" id="SSF51735">
    <property type="entry name" value="NAD(P)-binding Rossmann-fold domains"/>
    <property type="match status" value="1"/>
</dbReference>
<dbReference type="PANTHER" id="PTHR24321">
    <property type="entry name" value="DEHYDROGENASES, SHORT CHAIN"/>
    <property type="match status" value="1"/>
</dbReference>
<evidence type="ECO:0000313" key="4">
    <source>
        <dbReference type="Proteomes" id="UP001501676"/>
    </source>
</evidence>